<dbReference type="EMBL" id="BTGU01004160">
    <property type="protein sequence ID" value="GMN22878.1"/>
    <property type="molecule type" value="Genomic_DNA"/>
</dbReference>
<keyword evidence="5" id="KW-1185">Reference proteome</keyword>
<dbReference type="EMBL" id="BTGU01004169">
    <property type="protein sequence ID" value="GMN22978.1"/>
    <property type="molecule type" value="Genomic_DNA"/>
</dbReference>
<dbReference type="GO" id="GO:0080044">
    <property type="term" value="F:quercetin 7-O-glucosyltransferase activity"/>
    <property type="evidence" value="ECO:0007669"/>
    <property type="project" value="TreeGrafter"/>
</dbReference>
<dbReference type="Proteomes" id="UP001187192">
    <property type="component" value="Unassembled WGS sequence"/>
</dbReference>
<dbReference type="AlphaFoldDB" id="A0AA87YTR7"/>
<evidence type="ECO:0000256" key="1">
    <source>
        <dbReference type="ARBA" id="ARBA00009995"/>
    </source>
</evidence>
<protein>
    <recommendedName>
        <fullName evidence="2">Glycosyltransferase N-terminal domain-containing protein</fullName>
    </recommendedName>
</protein>
<dbReference type="PANTHER" id="PTHR11926:SF774">
    <property type="entry name" value="UDP-GLYCOSYLTRANSFERASE 85A1-RELATED"/>
    <property type="match status" value="1"/>
</dbReference>
<accession>A0AA87YTR7</accession>
<proteinExistence type="inferred from homology"/>
<dbReference type="GO" id="GO:0080043">
    <property type="term" value="F:quercetin 3-O-glucosyltransferase activity"/>
    <property type="evidence" value="ECO:0007669"/>
    <property type="project" value="TreeGrafter"/>
</dbReference>
<dbReference type="PANTHER" id="PTHR11926">
    <property type="entry name" value="GLUCOSYL/GLUCURONOSYL TRANSFERASES"/>
    <property type="match status" value="1"/>
</dbReference>
<evidence type="ECO:0000313" key="3">
    <source>
        <dbReference type="EMBL" id="GMN22878.1"/>
    </source>
</evidence>
<dbReference type="Gene3D" id="3.40.50.2000">
    <property type="entry name" value="Glycogen Phosphorylase B"/>
    <property type="match status" value="1"/>
</dbReference>
<dbReference type="Pfam" id="PF26168">
    <property type="entry name" value="Glyco_transf_N"/>
    <property type="match status" value="1"/>
</dbReference>
<comment type="similarity">
    <text evidence="1">Belongs to the UDP-glycosyltransferase family.</text>
</comment>
<name>A0AA87YTR7_FICCA</name>
<comment type="caution">
    <text evidence="3">The sequence shown here is derived from an EMBL/GenBank/DDBJ whole genome shotgun (WGS) entry which is preliminary data.</text>
</comment>
<evidence type="ECO:0000313" key="4">
    <source>
        <dbReference type="EMBL" id="GMN22978.1"/>
    </source>
</evidence>
<organism evidence="3 5">
    <name type="scientific">Ficus carica</name>
    <name type="common">Common fig</name>
    <dbReference type="NCBI Taxonomy" id="3494"/>
    <lineage>
        <taxon>Eukaryota</taxon>
        <taxon>Viridiplantae</taxon>
        <taxon>Streptophyta</taxon>
        <taxon>Embryophyta</taxon>
        <taxon>Tracheophyta</taxon>
        <taxon>Spermatophyta</taxon>
        <taxon>Magnoliopsida</taxon>
        <taxon>eudicotyledons</taxon>
        <taxon>Gunneridae</taxon>
        <taxon>Pentapetalae</taxon>
        <taxon>rosids</taxon>
        <taxon>fabids</taxon>
        <taxon>Rosales</taxon>
        <taxon>Moraceae</taxon>
        <taxon>Ficeae</taxon>
        <taxon>Ficus</taxon>
    </lineage>
</organism>
<feature type="domain" description="Glycosyltransferase N-terminal" evidence="2">
    <location>
        <begin position="14"/>
        <end position="142"/>
    </location>
</feature>
<evidence type="ECO:0000259" key="2">
    <source>
        <dbReference type="Pfam" id="PF26168"/>
    </source>
</evidence>
<reference evidence="3" key="1">
    <citation type="submission" date="2023-07" db="EMBL/GenBank/DDBJ databases">
        <title>draft genome sequence of fig (Ficus carica).</title>
        <authorList>
            <person name="Takahashi T."/>
            <person name="Nishimura K."/>
        </authorList>
    </citation>
    <scope>NUCLEOTIDE SEQUENCE</scope>
</reference>
<sequence>MDSSKVETKNKPHVVCLPYPAQGHVNPMTKLAKLLHNKGFHVTFVHSEFNYRRLLRSRGPNSLDGLPSFRFEAIPDGLPESDADTTQDIQALCLSTRKHCLAPFKQLLSKLNSSPDVPPVTCIVSDGSMAFTLEAAQELGVPEVLFWTTSACGFLAYLNYRQLVEKGVTPLKGTNQSFK</sequence>
<dbReference type="SUPFAM" id="SSF53756">
    <property type="entry name" value="UDP-Glycosyltransferase/glycogen phosphorylase"/>
    <property type="match status" value="1"/>
</dbReference>
<gene>
    <name evidence="3" type="ORF">TIFTF001_045724</name>
    <name evidence="4" type="ORF">TIFTF001_045740</name>
</gene>
<dbReference type="InterPro" id="IPR058980">
    <property type="entry name" value="Glyco_transf_N"/>
</dbReference>
<evidence type="ECO:0000313" key="5">
    <source>
        <dbReference type="Proteomes" id="UP001187192"/>
    </source>
</evidence>